<feature type="transmembrane region" description="Helical" evidence="6">
    <location>
        <begin position="158"/>
        <end position="189"/>
    </location>
</feature>
<dbReference type="AlphaFoldDB" id="S3ZTD0"/>
<feature type="transmembrane region" description="Helical" evidence="6">
    <location>
        <begin position="53"/>
        <end position="71"/>
    </location>
</feature>
<organism evidence="7 8">
    <name type="scientific">Streptomyces aurantiacus JA 4570</name>
    <dbReference type="NCBI Taxonomy" id="1286094"/>
    <lineage>
        <taxon>Bacteria</taxon>
        <taxon>Bacillati</taxon>
        <taxon>Actinomycetota</taxon>
        <taxon>Actinomycetes</taxon>
        <taxon>Kitasatosporales</taxon>
        <taxon>Streptomycetaceae</taxon>
        <taxon>Streptomyces</taxon>
        <taxon>Streptomyces aurantiacus group</taxon>
    </lineage>
</organism>
<dbReference type="PATRIC" id="fig|1286094.4.peg.226"/>
<evidence type="ECO:0000256" key="2">
    <source>
        <dbReference type="ARBA" id="ARBA00022475"/>
    </source>
</evidence>
<reference evidence="7 8" key="1">
    <citation type="submission" date="2013-02" db="EMBL/GenBank/DDBJ databases">
        <title>Draft Genome Sequence of Streptomyces aurantiacus, Which Produces Setomimycin.</title>
        <authorList>
            <person name="Gruening B.A."/>
            <person name="Praeg A."/>
            <person name="Erxleben A."/>
            <person name="Guenther S."/>
            <person name="Mueller M."/>
        </authorList>
    </citation>
    <scope>NUCLEOTIDE SEQUENCE [LARGE SCALE GENOMIC DNA]</scope>
    <source>
        <strain evidence="7 8">JA 4570</strain>
    </source>
</reference>
<protein>
    <recommendedName>
        <fullName evidence="9">MFS transporter</fullName>
    </recommendedName>
</protein>
<dbReference type="RefSeq" id="WP_016638363.1">
    <property type="nucleotide sequence ID" value="NZ_AOPZ01000008.1"/>
</dbReference>
<dbReference type="Gene3D" id="1.20.1250.20">
    <property type="entry name" value="MFS general substrate transporter like domains"/>
    <property type="match status" value="1"/>
</dbReference>
<evidence type="ECO:0000256" key="1">
    <source>
        <dbReference type="ARBA" id="ARBA00004651"/>
    </source>
</evidence>
<feature type="transmembrane region" description="Helical" evidence="6">
    <location>
        <begin position="382"/>
        <end position="400"/>
    </location>
</feature>
<feature type="transmembrane region" description="Helical" evidence="6">
    <location>
        <begin position="21"/>
        <end position="41"/>
    </location>
</feature>
<gene>
    <name evidence="7" type="ORF">STRAU_0229</name>
</gene>
<comment type="subcellular location">
    <subcellularLocation>
        <location evidence="1">Cell membrane</location>
        <topology evidence="1">Multi-pass membrane protein</topology>
    </subcellularLocation>
</comment>
<evidence type="ECO:0000256" key="5">
    <source>
        <dbReference type="ARBA" id="ARBA00023136"/>
    </source>
</evidence>
<dbReference type="InterPro" id="IPR022324">
    <property type="entry name" value="Bacilysin_exporter_BacE_put"/>
</dbReference>
<evidence type="ECO:0000256" key="4">
    <source>
        <dbReference type="ARBA" id="ARBA00022989"/>
    </source>
</evidence>
<feature type="transmembrane region" description="Helical" evidence="6">
    <location>
        <begin position="291"/>
        <end position="309"/>
    </location>
</feature>
<proteinExistence type="predicted"/>
<dbReference type="GO" id="GO:0005886">
    <property type="term" value="C:plasma membrane"/>
    <property type="evidence" value="ECO:0007669"/>
    <property type="project" value="UniProtKB-SubCell"/>
</dbReference>
<dbReference type="SUPFAM" id="SSF103473">
    <property type="entry name" value="MFS general substrate transporter"/>
    <property type="match status" value="1"/>
</dbReference>
<dbReference type="PRINTS" id="PR01988">
    <property type="entry name" value="EXPORTERBACE"/>
</dbReference>
<evidence type="ECO:0008006" key="9">
    <source>
        <dbReference type="Google" id="ProtNLM"/>
    </source>
</evidence>
<keyword evidence="4 6" id="KW-1133">Transmembrane helix</keyword>
<keyword evidence="2" id="KW-1003">Cell membrane</keyword>
<name>S3ZTD0_9ACTN</name>
<dbReference type="PANTHER" id="PTHR23513:SF11">
    <property type="entry name" value="STAPHYLOFERRIN A TRANSPORTER"/>
    <property type="match status" value="1"/>
</dbReference>
<dbReference type="EMBL" id="AOPZ01000008">
    <property type="protein sequence ID" value="EPH46676.1"/>
    <property type="molecule type" value="Genomic_DNA"/>
</dbReference>
<evidence type="ECO:0000256" key="3">
    <source>
        <dbReference type="ARBA" id="ARBA00022692"/>
    </source>
</evidence>
<dbReference type="InterPro" id="IPR036259">
    <property type="entry name" value="MFS_trans_sf"/>
</dbReference>
<dbReference type="OrthoDB" id="3539228at2"/>
<dbReference type="Pfam" id="PF07690">
    <property type="entry name" value="MFS_1"/>
    <property type="match status" value="1"/>
</dbReference>
<evidence type="ECO:0000313" key="8">
    <source>
        <dbReference type="Proteomes" id="UP000014629"/>
    </source>
</evidence>
<feature type="transmembrane region" description="Helical" evidence="6">
    <location>
        <begin position="228"/>
        <end position="251"/>
    </location>
</feature>
<evidence type="ECO:0000313" key="7">
    <source>
        <dbReference type="EMBL" id="EPH46676.1"/>
    </source>
</evidence>
<evidence type="ECO:0000256" key="6">
    <source>
        <dbReference type="SAM" id="Phobius"/>
    </source>
</evidence>
<sequence>MRARSGLLRDRDFLLFFTARTASLTGNVIAPLGLAFAVLALPDGTPTQLGLLLSVRTVAQLTLVLLGGVLADRFPRRHLIVIGDVTAGCSQAITAALFLSGTVPMGVLAFLAAVNGASSAVSQPAGIALVPEIVRTEQLQSANALLRLAANVARVGGAFVGGVLVAAAAPGWALAADAATFLLSAVLLLRIQPRPAPGAGAGVAGTEKRPGLLAELGSGWAEFRALAWMWPVVAQFAVVNACFGGAVMVLGPTVAQRDWGGPFAWSAVLAAHSAGFVAGSLIALRLRPRRPLRSAVLATFGFVPSYVLLATGAPVWLTATSMLLAGACLDVFEVLWRTAVHTHVPAHAMARVSSYDSLASFVCTPLGLAAAGPAAAQFGTTATVLCSGSLVLLATSLALLSPAVRALRSTVPDASVAAPEMRTTARPSGSDE</sequence>
<comment type="caution">
    <text evidence="7">The sequence shown here is derived from an EMBL/GenBank/DDBJ whole genome shotgun (WGS) entry which is preliminary data.</text>
</comment>
<feature type="transmembrane region" description="Helical" evidence="6">
    <location>
        <begin position="92"/>
        <end position="114"/>
    </location>
</feature>
<keyword evidence="3 6" id="KW-0812">Transmembrane</keyword>
<keyword evidence="8" id="KW-1185">Reference proteome</keyword>
<dbReference type="Proteomes" id="UP000014629">
    <property type="component" value="Unassembled WGS sequence"/>
</dbReference>
<dbReference type="GO" id="GO:0022857">
    <property type="term" value="F:transmembrane transporter activity"/>
    <property type="evidence" value="ECO:0007669"/>
    <property type="project" value="InterPro"/>
</dbReference>
<keyword evidence="5 6" id="KW-0472">Membrane</keyword>
<feature type="transmembrane region" description="Helical" evidence="6">
    <location>
        <begin position="263"/>
        <end position="284"/>
    </location>
</feature>
<accession>S3ZTD0</accession>
<dbReference type="CDD" id="cd06173">
    <property type="entry name" value="MFS_MefA_like"/>
    <property type="match status" value="1"/>
</dbReference>
<dbReference type="InterPro" id="IPR011701">
    <property type="entry name" value="MFS"/>
</dbReference>
<dbReference type="PANTHER" id="PTHR23513">
    <property type="entry name" value="INTEGRAL MEMBRANE EFFLUX PROTEIN-RELATED"/>
    <property type="match status" value="1"/>
</dbReference>